<keyword evidence="1 3" id="KW-0853">WD repeat</keyword>
<feature type="repeat" description="WD" evidence="3">
    <location>
        <begin position="366"/>
        <end position="399"/>
    </location>
</feature>
<feature type="repeat" description="WD" evidence="3">
    <location>
        <begin position="77"/>
        <end position="118"/>
    </location>
</feature>
<protein>
    <submittedName>
        <fullName evidence="5">WD40 repeat-like protein</fullName>
    </submittedName>
</protein>
<evidence type="ECO:0000256" key="3">
    <source>
        <dbReference type="PROSITE-ProRule" id="PRU00221"/>
    </source>
</evidence>
<evidence type="ECO:0000259" key="4">
    <source>
        <dbReference type="Pfam" id="PF12894"/>
    </source>
</evidence>
<feature type="repeat" description="WD" evidence="3">
    <location>
        <begin position="161"/>
        <end position="201"/>
    </location>
</feature>
<dbReference type="SUPFAM" id="SSF50978">
    <property type="entry name" value="WD40 repeat-like"/>
    <property type="match status" value="1"/>
</dbReference>
<dbReference type="PRINTS" id="PR00320">
    <property type="entry name" value="GPROTEINBRPT"/>
</dbReference>
<dbReference type="EMBL" id="KZ084156">
    <property type="protein sequence ID" value="OSC97165.1"/>
    <property type="molecule type" value="Genomic_DNA"/>
</dbReference>
<dbReference type="PANTHER" id="PTHR19848:SF8">
    <property type="entry name" value="F-BOX AND WD REPEAT DOMAIN CONTAINING 7"/>
    <property type="match status" value="1"/>
</dbReference>
<dbReference type="Pfam" id="PF12894">
    <property type="entry name" value="ANAPC4_WD40"/>
    <property type="match status" value="1"/>
</dbReference>
<dbReference type="InterPro" id="IPR019775">
    <property type="entry name" value="WD40_repeat_CS"/>
</dbReference>
<name>A0A1Y2I7R3_TRAC3</name>
<dbReference type="InterPro" id="IPR020472">
    <property type="entry name" value="WD40_PAC1"/>
</dbReference>
<evidence type="ECO:0000313" key="5">
    <source>
        <dbReference type="EMBL" id="OSC97165.1"/>
    </source>
</evidence>
<sequence length="436" mass="46826">FAPLSSPLRQRHAAHLPGMVLLRRGWETAWSTTLTSTASDSTVECLDFSPDGNIIACGTRRGTIQLRNVQTGAEMHVMAGESCISSVCFAPDGKAIMSGERHGSVALWDVATGACLGKWQSHPEWIRSIAWSSDGTFAASGFSDGKIVLWSIGYPEESTTLPGHNHGVNSVVFASDGTLVSGSDDWTCKIWNTRTDSLLWTLEHDSGVRCAAVSPDSQIVACGLQAGEITLWSNVDGAKLHLLPGPAEVISLAFGANGTLAAAYKDSSLILWDVCTKKALTRLLAMFATPYAITVSPDGVHIGVSTDIAVLLLEVSTGDVVHTLEFSGEFVISDIVWSSGASFVAWGDTKDVWVSETKPGGRIRRLAGHSGWVNTVHFTRDEQDVLSASHDGTIRRWDLHEEHPSPAILFQCDGDIHELAVSSDGKWMLSGARDRT</sequence>
<dbReference type="InterPro" id="IPR015943">
    <property type="entry name" value="WD40/YVTN_repeat-like_dom_sf"/>
</dbReference>
<feature type="non-terminal residue" evidence="5">
    <location>
        <position position="436"/>
    </location>
</feature>
<dbReference type="InterPro" id="IPR024977">
    <property type="entry name" value="Apc4-like_WD40_dom"/>
</dbReference>
<dbReference type="PANTHER" id="PTHR19848">
    <property type="entry name" value="WD40 REPEAT PROTEIN"/>
    <property type="match status" value="1"/>
</dbReference>
<feature type="non-terminal residue" evidence="5">
    <location>
        <position position="1"/>
    </location>
</feature>
<gene>
    <name evidence="5" type="ORF">PYCCODRAFT_1331393</name>
</gene>
<dbReference type="STRING" id="1353009.A0A1Y2I7R3"/>
<dbReference type="PROSITE" id="PS50294">
    <property type="entry name" value="WD_REPEATS_REGION"/>
    <property type="match status" value="4"/>
</dbReference>
<evidence type="ECO:0000256" key="1">
    <source>
        <dbReference type="ARBA" id="ARBA00022574"/>
    </source>
</evidence>
<evidence type="ECO:0000313" key="6">
    <source>
        <dbReference type="Proteomes" id="UP000193067"/>
    </source>
</evidence>
<proteinExistence type="predicted"/>
<dbReference type="Pfam" id="PF00400">
    <property type="entry name" value="WD40"/>
    <property type="match status" value="6"/>
</dbReference>
<dbReference type="CDD" id="cd00200">
    <property type="entry name" value="WD40"/>
    <property type="match status" value="1"/>
</dbReference>
<dbReference type="SMART" id="SM00320">
    <property type="entry name" value="WD40"/>
    <property type="match status" value="7"/>
</dbReference>
<dbReference type="PROSITE" id="PS00678">
    <property type="entry name" value="WD_REPEATS_1"/>
    <property type="match status" value="1"/>
</dbReference>
<organism evidence="5 6">
    <name type="scientific">Trametes coccinea (strain BRFM310)</name>
    <name type="common">Pycnoporus coccineus</name>
    <dbReference type="NCBI Taxonomy" id="1353009"/>
    <lineage>
        <taxon>Eukaryota</taxon>
        <taxon>Fungi</taxon>
        <taxon>Dikarya</taxon>
        <taxon>Basidiomycota</taxon>
        <taxon>Agaricomycotina</taxon>
        <taxon>Agaricomycetes</taxon>
        <taxon>Polyporales</taxon>
        <taxon>Polyporaceae</taxon>
        <taxon>Trametes</taxon>
    </lineage>
</organism>
<dbReference type="AlphaFoldDB" id="A0A1Y2I7R3"/>
<feature type="domain" description="Anaphase-promoting complex subunit 4-like WD40" evidence="4">
    <location>
        <begin position="20"/>
        <end position="79"/>
    </location>
</feature>
<dbReference type="InterPro" id="IPR036322">
    <property type="entry name" value="WD40_repeat_dom_sf"/>
</dbReference>
<dbReference type="InterPro" id="IPR001680">
    <property type="entry name" value="WD40_rpt"/>
</dbReference>
<dbReference type="Proteomes" id="UP000193067">
    <property type="component" value="Unassembled WGS sequence"/>
</dbReference>
<dbReference type="SUPFAM" id="SSF82171">
    <property type="entry name" value="DPP6 N-terminal domain-like"/>
    <property type="match status" value="1"/>
</dbReference>
<dbReference type="PROSITE" id="PS50082">
    <property type="entry name" value="WD_REPEATS_2"/>
    <property type="match status" value="4"/>
</dbReference>
<dbReference type="Gene3D" id="2.130.10.10">
    <property type="entry name" value="YVTN repeat-like/Quinoprotein amine dehydrogenase"/>
    <property type="match status" value="3"/>
</dbReference>
<accession>A0A1Y2I7R3</accession>
<feature type="repeat" description="WD" evidence="3">
    <location>
        <begin position="119"/>
        <end position="160"/>
    </location>
</feature>
<keyword evidence="6" id="KW-1185">Reference proteome</keyword>
<keyword evidence="2" id="KW-0677">Repeat</keyword>
<reference evidence="5 6" key="1">
    <citation type="journal article" date="2015" name="Biotechnol. Biofuels">
        <title>Enhanced degradation of softwood versus hardwood by the white-rot fungus Pycnoporus coccineus.</title>
        <authorList>
            <person name="Couturier M."/>
            <person name="Navarro D."/>
            <person name="Chevret D."/>
            <person name="Henrissat B."/>
            <person name="Piumi F."/>
            <person name="Ruiz-Duenas F.J."/>
            <person name="Martinez A.T."/>
            <person name="Grigoriev I.V."/>
            <person name="Riley R."/>
            <person name="Lipzen A."/>
            <person name="Berrin J.G."/>
            <person name="Master E.R."/>
            <person name="Rosso M.N."/>
        </authorList>
    </citation>
    <scope>NUCLEOTIDE SEQUENCE [LARGE SCALE GENOMIC DNA]</scope>
    <source>
        <strain evidence="5 6">BRFM310</strain>
    </source>
</reference>
<evidence type="ECO:0000256" key="2">
    <source>
        <dbReference type="ARBA" id="ARBA00022737"/>
    </source>
</evidence>
<dbReference type="OrthoDB" id="2752433at2759"/>